<gene>
    <name evidence="2" type="ORF">TPL01_01440</name>
</gene>
<accession>A0A512L3F6</accession>
<name>A0A512L3F6_9PROT</name>
<evidence type="ECO:0000256" key="1">
    <source>
        <dbReference type="SAM" id="MobiDB-lite"/>
    </source>
</evidence>
<sequence length="155" mass="17004">MALAIANRPRGDAAVWIKQGTVSKLLLEEMGLNIGNVIITGLSGDKQVKLDCMATDFGAIRGLMQTRTFIVVTDDALPEVSGNINLAQEQRIRKSTPIAKGCARQAGGAPAGQDLPQKSETQRQVKFLWKPPEQSPTTPQFFSQNSRIYVRHRTE</sequence>
<comment type="caution">
    <text evidence="2">The sequence shown here is derived from an EMBL/GenBank/DDBJ whole genome shotgun (WGS) entry which is preliminary data.</text>
</comment>
<dbReference type="RefSeq" id="WP_161984126.1">
    <property type="nucleotide sequence ID" value="NZ_AP021884.1"/>
</dbReference>
<dbReference type="EMBL" id="BKAD01000001">
    <property type="protein sequence ID" value="GEP29006.1"/>
    <property type="molecule type" value="Genomic_DNA"/>
</dbReference>
<evidence type="ECO:0000313" key="2">
    <source>
        <dbReference type="EMBL" id="GEP29006.1"/>
    </source>
</evidence>
<dbReference type="Proteomes" id="UP000321337">
    <property type="component" value="Unassembled WGS sequence"/>
</dbReference>
<reference evidence="2 3" key="1">
    <citation type="submission" date="2019-07" db="EMBL/GenBank/DDBJ databases">
        <title>Whole genome shotgun sequence of Thiobacillus plumbophilus NBRC 107929.</title>
        <authorList>
            <person name="Hosoyama A."/>
            <person name="Uohara A."/>
            <person name="Ohji S."/>
            <person name="Ichikawa N."/>
        </authorList>
    </citation>
    <scope>NUCLEOTIDE SEQUENCE [LARGE SCALE GENOMIC DNA]</scope>
    <source>
        <strain evidence="2 3">NBRC 107929</strain>
    </source>
</reference>
<dbReference type="AlphaFoldDB" id="A0A512L3F6"/>
<proteinExistence type="predicted"/>
<feature type="region of interest" description="Disordered" evidence="1">
    <location>
        <begin position="97"/>
        <end position="122"/>
    </location>
</feature>
<protein>
    <submittedName>
        <fullName evidence="2">Uncharacterized protein</fullName>
    </submittedName>
</protein>
<evidence type="ECO:0000313" key="3">
    <source>
        <dbReference type="Proteomes" id="UP000321337"/>
    </source>
</evidence>
<keyword evidence="3" id="KW-1185">Reference proteome</keyword>
<organism evidence="2 3">
    <name type="scientific">Sulfuriferula plumbiphila</name>
    <dbReference type="NCBI Taxonomy" id="171865"/>
    <lineage>
        <taxon>Bacteria</taxon>
        <taxon>Pseudomonadati</taxon>
        <taxon>Pseudomonadota</taxon>
        <taxon>Betaproteobacteria</taxon>
        <taxon>Nitrosomonadales</taxon>
        <taxon>Sulfuricellaceae</taxon>
        <taxon>Sulfuriferula</taxon>
    </lineage>
</organism>